<dbReference type="GO" id="GO:0008982">
    <property type="term" value="F:protein-N(PI)-phosphohistidine-sugar phosphotransferase activity"/>
    <property type="evidence" value="ECO:0007669"/>
    <property type="project" value="InterPro"/>
</dbReference>
<dbReference type="RefSeq" id="WP_317695773.1">
    <property type="nucleotide sequence ID" value="NZ_AP026801.1"/>
</dbReference>
<dbReference type="Gene3D" id="3.40.50.2300">
    <property type="match status" value="1"/>
</dbReference>
<dbReference type="EMBL" id="AP026801">
    <property type="protein sequence ID" value="BDR57046.1"/>
    <property type="molecule type" value="Genomic_DNA"/>
</dbReference>
<name>A0AAU9DFL7_9LACO</name>
<dbReference type="PROSITE" id="PS51099">
    <property type="entry name" value="PTS_EIIB_TYPE_2"/>
    <property type="match status" value="1"/>
</dbReference>
<keyword evidence="1" id="KW-0808">Transferase</keyword>
<organism evidence="3 4">
    <name type="scientific">Xylocopilactobacillus apis</name>
    <dbReference type="NCBI Taxonomy" id="2932183"/>
    <lineage>
        <taxon>Bacteria</taxon>
        <taxon>Bacillati</taxon>
        <taxon>Bacillota</taxon>
        <taxon>Bacilli</taxon>
        <taxon>Lactobacillales</taxon>
        <taxon>Lactobacillaceae</taxon>
        <taxon>Xylocopilactobacillus</taxon>
    </lineage>
</organism>
<dbReference type="SUPFAM" id="SSF52794">
    <property type="entry name" value="PTS system IIB component-like"/>
    <property type="match status" value="1"/>
</dbReference>
<evidence type="ECO:0000256" key="1">
    <source>
        <dbReference type="ARBA" id="ARBA00022679"/>
    </source>
</evidence>
<protein>
    <submittedName>
        <fullName evidence="3">PTS galactitol transporter subunit IIB</fullName>
    </submittedName>
</protein>
<dbReference type="GO" id="GO:0009401">
    <property type="term" value="P:phosphoenolpyruvate-dependent sugar phosphotransferase system"/>
    <property type="evidence" value="ECO:0007669"/>
    <property type="project" value="InterPro"/>
</dbReference>
<dbReference type="KEGG" id="xak:KIMC2_16080"/>
<sequence>MKKMLIMCGAGHATSTIVHAKVNDWIEKNGFDNQVEIIQSAVGQEVDNIQNGNYDIVISTTIVPDSIKDKVINGVALLTGVGTDQVWEQVKAELEA</sequence>
<dbReference type="CDD" id="cd05566">
    <property type="entry name" value="PTS_IIB_galactitol"/>
    <property type="match status" value="1"/>
</dbReference>
<dbReference type="InterPro" id="IPR013011">
    <property type="entry name" value="PTS_EIIB_2"/>
</dbReference>
<feature type="domain" description="PTS EIIB type-2" evidence="2">
    <location>
        <begin position="2"/>
        <end position="96"/>
    </location>
</feature>
<evidence type="ECO:0000313" key="3">
    <source>
        <dbReference type="EMBL" id="BDR57046.1"/>
    </source>
</evidence>
<proteinExistence type="predicted"/>
<dbReference type="InterPro" id="IPR036095">
    <property type="entry name" value="PTS_EIIB-like_sf"/>
</dbReference>
<gene>
    <name evidence="3" type="ORF">KIMC2_16080</name>
</gene>
<accession>A0AAU9DFL7</accession>
<dbReference type="Proteomes" id="UP001321804">
    <property type="component" value="Chromosome"/>
</dbReference>
<dbReference type="AlphaFoldDB" id="A0AAU9DFL7"/>
<reference evidence="3 4" key="1">
    <citation type="journal article" date="2023" name="Microbiol. Spectr.">
        <title>Symbiosis of Carpenter Bees with Uncharacterized Lactic Acid Bacteria Showing NAD Auxotrophy.</title>
        <authorList>
            <person name="Kawasaki S."/>
            <person name="Ozawa K."/>
            <person name="Mori T."/>
            <person name="Yamamoto A."/>
            <person name="Ito M."/>
            <person name="Ohkuma M."/>
            <person name="Sakamoto M."/>
            <person name="Matsutani M."/>
        </authorList>
    </citation>
    <scope>NUCLEOTIDE SEQUENCE [LARGE SCALE GENOMIC DNA]</scope>
    <source>
        <strain evidence="3 4">KimC2</strain>
    </source>
</reference>
<evidence type="ECO:0000313" key="4">
    <source>
        <dbReference type="Proteomes" id="UP001321804"/>
    </source>
</evidence>
<dbReference type="Pfam" id="PF02302">
    <property type="entry name" value="PTS_IIB"/>
    <property type="match status" value="1"/>
</dbReference>
<keyword evidence="4" id="KW-1185">Reference proteome</keyword>
<dbReference type="InterPro" id="IPR003501">
    <property type="entry name" value="PTS_EIIB_2/3"/>
</dbReference>
<evidence type="ECO:0000259" key="2">
    <source>
        <dbReference type="PROSITE" id="PS51099"/>
    </source>
</evidence>